<keyword evidence="2" id="KW-0539">Nucleus</keyword>
<dbReference type="RefSeq" id="XP_037150139.1">
    <property type="nucleotide sequence ID" value="XM_037294061.1"/>
</dbReference>
<feature type="region of interest" description="Disordered" evidence="3">
    <location>
        <begin position="1"/>
        <end position="28"/>
    </location>
</feature>
<feature type="compositionally biased region" description="Basic and acidic residues" evidence="3">
    <location>
        <begin position="539"/>
        <end position="550"/>
    </location>
</feature>
<dbReference type="GO" id="GO:0005634">
    <property type="term" value="C:nucleus"/>
    <property type="evidence" value="ECO:0007669"/>
    <property type="project" value="UniProtKB-SubCell"/>
</dbReference>
<feature type="domain" description="Chromodomain-helicase-DNA-binding protein 1-like C-terminal" evidence="5">
    <location>
        <begin position="18"/>
        <end position="132"/>
    </location>
</feature>
<dbReference type="AlphaFoldDB" id="A0A8H6CCG7"/>
<feature type="compositionally biased region" description="Basic and acidic residues" evidence="3">
    <location>
        <begin position="10"/>
        <end position="28"/>
    </location>
</feature>
<dbReference type="InterPro" id="IPR025260">
    <property type="entry name" value="CHD1-like_C"/>
</dbReference>
<dbReference type="SMART" id="SM01176">
    <property type="entry name" value="DUF4208"/>
    <property type="match status" value="1"/>
</dbReference>
<feature type="region of interest" description="Disordered" evidence="3">
    <location>
        <begin position="741"/>
        <end position="820"/>
    </location>
</feature>
<keyword evidence="4" id="KW-1133">Transmembrane helix</keyword>
<feature type="transmembrane region" description="Helical" evidence="4">
    <location>
        <begin position="851"/>
        <end position="870"/>
    </location>
</feature>
<comment type="subcellular location">
    <subcellularLocation>
        <location evidence="1">Nucleus</location>
    </subcellularLocation>
</comment>
<evidence type="ECO:0000313" key="7">
    <source>
        <dbReference type="Proteomes" id="UP000593566"/>
    </source>
</evidence>
<proteinExistence type="predicted"/>
<name>A0A8H6CCG7_9LECA</name>
<organism evidence="6 7">
    <name type="scientific">Letharia lupina</name>
    <dbReference type="NCBI Taxonomy" id="560253"/>
    <lineage>
        <taxon>Eukaryota</taxon>
        <taxon>Fungi</taxon>
        <taxon>Dikarya</taxon>
        <taxon>Ascomycota</taxon>
        <taxon>Pezizomycotina</taxon>
        <taxon>Lecanoromycetes</taxon>
        <taxon>OSLEUM clade</taxon>
        <taxon>Lecanoromycetidae</taxon>
        <taxon>Lecanorales</taxon>
        <taxon>Lecanorineae</taxon>
        <taxon>Parmeliaceae</taxon>
        <taxon>Letharia</taxon>
    </lineage>
</organism>
<feature type="region of interest" description="Disordered" evidence="3">
    <location>
        <begin position="418"/>
        <end position="630"/>
    </location>
</feature>
<feature type="transmembrane region" description="Helical" evidence="4">
    <location>
        <begin position="827"/>
        <end position="844"/>
    </location>
</feature>
<feature type="compositionally biased region" description="Acidic residues" evidence="3">
    <location>
        <begin position="418"/>
        <end position="427"/>
    </location>
</feature>
<feature type="compositionally biased region" description="Polar residues" evidence="3">
    <location>
        <begin position="606"/>
        <end position="628"/>
    </location>
</feature>
<evidence type="ECO:0000256" key="1">
    <source>
        <dbReference type="ARBA" id="ARBA00004123"/>
    </source>
</evidence>
<accession>A0A8H6CCG7</accession>
<evidence type="ECO:0000256" key="4">
    <source>
        <dbReference type="SAM" id="Phobius"/>
    </source>
</evidence>
<evidence type="ECO:0000256" key="2">
    <source>
        <dbReference type="ARBA" id="ARBA00023242"/>
    </source>
</evidence>
<keyword evidence="4" id="KW-0472">Membrane</keyword>
<sequence>MAPNRQFPRATERIHSNPSPEAKRHGNEKFSADDTTHWMKGQFFSHVGSSLDALRNATAERVPDNHAREQLLQDELIKVGDYVNQYLSDSKHVHPVFQSSKKTPQQCWELVVHYWPTPQITAAQIQSLYEASKQAILRPFLKTSLGGLAPETRQQVYRNLLAEPSPFAGWDYRALSTITLQRPPISLATFVDLKASCLTVLQACRQIYLEAFPIFYACKSYYLAKFQDLATFCKLGRDLRVGPRLFQVDTITSLCLKDLVINRQKWKPQQIEELMSRCPTFNREQLEAARTNEIDCDHVLVDLEDMISLRKICLCMRVGQEWEHLEFLFNIGGLRRGVMRFVDDFHWTISSQNGLGDDWNIQYAAFPNTFYRRGKNFELLDYHDVSIQGEVLKIDSRASDLVADDERWVEVNIGSCDFEEGVPDWDPPDVVPGQVSENQQALRGGQTVDLSSDDGSDHGSENLQGSVDWGEDGTQTDNEPDQESGYLRGQSEGEKDTIQIDNEQDQESEDLQRQPDGVEDGVQIDIEQDQEPMDLQEQPDGKNDGAKMDDEPGQESGYPQKIADGDEHNSQAESDANWESRLLQEPSSEDHTGASTEIVPKEESEGLQSPLNIKIHSPSTATESQQGLEASGELVDGKFAYVQAGTGSFQTPAIVSKVGDKDSLEARPAERTQVTTEHSSVFQYRCHYDAQTQTVPVDTEHCNAGTQTKPVDFAEDLRGESQMATVPSQNDVTSGKRAVYQPRLQDGHIQPKSKPIEKPHDSEKSAKPLQKTKKSPILLQSSPDPGNSAIPEKSKTHIATVDKSSTPKAKRQSLPTPHPKHSLNGCIRAAALMLALALLYVVLYAKLENTLGQLLALLLFVLLFFVALWSESD</sequence>
<keyword evidence="7" id="KW-1185">Reference proteome</keyword>
<dbReference type="Proteomes" id="UP000593566">
    <property type="component" value="Unassembled WGS sequence"/>
</dbReference>
<evidence type="ECO:0000259" key="5">
    <source>
        <dbReference type="SMART" id="SM01176"/>
    </source>
</evidence>
<dbReference type="EMBL" id="JACCJB010000016">
    <property type="protein sequence ID" value="KAF6220704.1"/>
    <property type="molecule type" value="Genomic_DNA"/>
</dbReference>
<feature type="compositionally biased region" description="Basic and acidic residues" evidence="3">
    <location>
        <begin position="754"/>
        <end position="766"/>
    </location>
</feature>
<evidence type="ECO:0000313" key="6">
    <source>
        <dbReference type="EMBL" id="KAF6220704.1"/>
    </source>
</evidence>
<reference evidence="6 7" key="1">
    <citation type="journal article" date="2020" name="Genomics">
        <title>Complete, high-quality genomes from long-read metagenomic sequencing of two wolf lichen thalli reveals enigmatic genome architecture.</title>
        <authorList>
            <person name="McKenzie S.K."/>
            <person name="Walston R.F."/>
            <person name="Allen J.L."/>
        </authorList>
    </citation>
    <scope>NUCLEOTIDE SEQUENCE [LARGE SCALE GENOMIC DNA]</scope>
    <source>
        <strain evidence="6">WasteWater1</strain>
    </source>
</reference>
<dbReference type="Pfam" id="PF13907">
    <property type="entry name" value="CHD1-like_C"/>
    <property type="match status" value="1"/>
</dbReference>
<comment type="caution">
    <text evidence="6">The sequence shown here is derived from an EMBL/GenBank/DDBJ whole genome shotgun (WGS) entry which is preliminary data.</text>
</comment>
<dbReference type="GeneID" id="59331549"/>
<keyword evidence="4" id="KW-0812">Transmembrane</keyword>
<protein>
    <recommendedName>
        <fullName evidence="5">Chromodomain-helicase-DNA-binding protein 1-like C-terminal domain-containing protein</fullName>
    </recommendedName>
</protein>
<evidence type="ECO:0000256" key="3">
    <source>
        <dbReference type="SAM" id="MobiDB-lite"/>
    </source>
</evidence>
<gene>
    <name evidence="6" type="ORF">HO133_003137</name>
</gene>